<evidence type="ECO:0000313" key="2">
    <source>
        <dbReference type="EMBL" id="HGB25797.1"/>
    </source>
</evidence>
<dbReference type="InterPro" id="IPR017946">
    <property type="entry name" value="PLC-like_Pdiesterase_TIM-brl"/>
</dbReference>
<dbReference type="Pfam" id="PF03009">
    <property type="entry name" value="GDPD"/>
    <property type="match status" value="1"/>
</dbReference>
<reference evidence="2" key="1">
    <citation type="journal article" date="2020" name="mSystems">
        <title>Genome- and Community-Level Interaction Insights into Carbon Utilization and Element Cycling Functions of Hydrothermarchaeota in Hydrothermal Sediment.</title>
        <authorList>
            <person name="Zhou Z."/>
            <person name="Liu Y."/>
            <person name="Xu W."/>
            <person name="Pan J."/>
            <person name="Luo Z.H."/>
            <person name="Li M."/>
        </authorList>
    </citation>
    <scope>NUCLEOTIDE SEQUENCE [LARGE SCALE GENOMIC DNA]</scope>
    <source>
        <strain evidence="2">SpSt-8</strain>
    </source>
</reference>
<dbReference type="GO" id="GO:0008081">
    <property type="term" value="F:phosphoric diester hydrolase activity"/>
    <property type="evidence" value="ECO:0007669"/>
    <property type="project" value="InterPro"/>
</dbReference>
<dbReference type="AlphaFoldDB" id="A0A7C3SPL3"/>
<dbReference type="Gene3D" id="3.20.20.190">
    <property type="entry name" value="Phosphatidylinositol (PI) phosphodiesterase"/>
    <property type="match status" value="1"/>
</dbReference>
<dbReference type="GO" id="GO:0006629">
    <property type="term" value="P:lipid metabolic process"/>
    <property type="evidence" value="ECO:0007669"/>
    <property type="project" value="InterPro"/>
</dbReference>
<name>A0A7C3SPL3_THEPE</name>
<comment type="caution">
    <text evidence="2">The sequence shown here is derived from an EMBL/GenBank/DDBJ whole genome shotgun (WGS) entry which is preliminary data.</text>
</comment>
<sequence>MPAFEEAVRLGADYVETDLRATRDGAIVCIHDARVDRTTTGTGLVSELTVDEVRRLDAGSWFSPSFRGVKIPCWRSSSTS</sequence>
<dbReference type="EMBL" id="DTIB01000125">
    <property type="protein sequence ID" value="HGB25797.1"/>
    <property type="molecule type" value="Genomic_DNA"/>
</dbReference>
<dbReference type="PANTHER" id="PTHR46211:SF1">
    <property type="entry name" value="GLYCEROPHOSPHODIESTER PHOSPHODIESTERASE, CYTOPLASMIC"/>
    <property type="match status" value="1"/>
</dbReference>
<protein>
    <recommendedName>
        <fullName evidence="1">GP-PDE domain-containing protein</fullName>
    </recommendedName>
</protein>
<feature type="domain" description="GP-PDE" evidence="1">
    <location>
        <begin position="1"/>
        <end position="80"/>
    </location>
</feature>
<accession>A0A7C3SPL3</accession>
<gene>
    <name evidence="2" type="ORF">ENV88_07255</name>
</gene>
<proteinExistence type="predicted"/>
<evidence type="ECO:0000259" key="1">
    <source>
        <dbReference type="PROSITE" id="PS51704"/>
    </source>
</evidence>
<dbReference type="PROSITE" id="PS51704">
    <property type="entry name" value="GP_PDE"/>
    <property type="match status" value="1"/>
</dbReference>
<dbReference type="SUPFAM" id="SSF51695">
    <property type="entry name" value="PLC-like phosphodiesterases"/>
    <property type="match status" value="1"/>
</dbReference>
<dbReference type="PANTHER" id="PTHR46211">
    <property type="entry name" value="GLYCEROPHOSPHORYL DIESTER PHOSPHODIESTERASE"/>
    <property type="match status" value="1"/>
</dbReference>
<organism evidence="2">
    <name type="scientific">Thermofilum pendens</name>
    <dbReference type="NCBI Taxonomy" id="2269"/>
    <lineage>
        <taxon>Archaea</taxon>
        <taxon>Thermoproteota</taxon>
        <taxon>Thermoprotei</taxon>
        <taxon>Thermofilales</taxon>
        <taxon>Thermofilaceae</taxon>
        <taxon>Thermofilum</taxon>
    </lineage>
</organism>
<dbReference type="InterPro" id="IPR030395">
    <property type="entry name" value="GP_PDE_dom"/>
</dbReference>